<protein>
    <submittedName>
        <fullName evidence="1">Uncharacterized protein</fullName>
    </submittedName>
</protein>
<dbReference type="STRING" id="1855912.LuPra_00994"/>
<dbReference type="KEGG" id="abac:LuPra_00994"/>
<dbReference type="Proteomes" id="UP000076079">
    <property type="component" value="Chromosome"/>
</dbReference>
<dbReference type="RefSeq" id="WP_110169718.1">
    <property type="nucleotide sequence ID" value="NZ_CP015136.1"/>
</dbReference>
<organism evidence="1 2">
    <name type="scientific">Luteitalea pratensis</name>
    <dbReference type="NCBI Taxonomy" id="1855912"/>
    <lineage>
        <taxon>Bacteria</taxon>
        <taxon>Pseudomonadati</taxon>
        <taxon>Acidobacteriota</taxon>
        <taxon>Vicinamibacteria</taxon>
        <taxon>Vicinamibacterales</taxon>
        <taxon>Vicinamibacteraceae</taxon>
        <taxon>Luteitalea</taxon>
    </lineage>
</organism>
<proteinExistence type="predicted"/>
<keyword evidence="2" id="KW-1185">Reference proteome</keyword>
<reference evidence="2" key="2">
    <citation type="submission" date="2016-04" db="EMBL/GenBank/DDBJ databases">
        <title>First Complete Genome Sequence of a Subdivision 6 Acidobacterium.</title>
        <authorList>
            <person name="Huang S."/>
            <person name="Vieira S."/>
            <person name="Bunk B."/>
            <person name="Riedel T."/>
            <person name="Sproeer C."/>
            <person name="Overmann J."/>
        </authorList>
    </citation>
    <scope>NUCLEOTIDE SEQUENCE [LARGE SCALE GENOMIC DNA]</scope>
    <source>
        <strain evidence="2">DSM 100886 HEG_-6_39</strain>
    </source>
</reference>
<name>A0A143PHT5_LUTPR</name>
<evidence type="ECO:0000313" key="2">
    <source>
        <dbReference type="Proteomes" id="UP000076079"/>
    </source>
</evidence>
<reference evidence="1 2" key="1">
    <citation type="journal article" date="2016" name="Genome Announc.">
        <title>First Complete Genome Sequence of a Subdivision 6 Acidobacterium Strain.</title>
        <authorList>
            <person name="Huang S."/>
            <person name="Vieira S."/>
            <person name="Bunk B."/>
            <person name="Riedel T."/>
            <person name="Sproer C."/>
            <person name="Overmann J."/>
        </authorList>
    </citation>
    <scope>NUCLEOTIDE SEQUENCE [LARGE SCALE GENOMIC DNA]</scope>
    <source>
        <strain evidence="2">DSM 100886 HEG_-6_39</strain>
    </source>
</reference>
<dbReference type="AlphaFoldDB" id="A0A143PHT5"/>
<sequence length="66" mass="6913">MSSSGLCLYTLYQVIETSGGLNHPDGTGRFAAATGTFTIHVRQEIDFATSMATGSGSFEGHVSLNN</sequence>
<accession>A0A143PHT5</accession>
<gene>
    <name evidence="1" type="ORF">LuPra_00994</name>
</gene>
<evidence type="ECO:0000313" key="1">
    <source>
        <dbReference type="EMBL" id="AMY07813.1"/>
    </source>
</evidence>
<dbReference type="EMBL" id="CP015136">
    <property type="protein sequence ID" value="AMY07813.1"/>
    <property type="molecule type" value="Genomic_DNA"/>
</dbReference>